<keyword evidence="9 10" id="KW-0131">Cell cycle</keyword>
<evidence type="ECO:0000256" key="8">
    <source>
        <dbReference type="ARBA" id="ARBA00023210"/>
    </source>
</evidence>
<dbReference type="HAMAP" id="MF_00321">
    <property type="entry name" value="GTPase_EngB"/>
    <property type="match status" value="1"/>
</dbReference>
<keyword evidence="6" id="KW-0460">Magnesium</keyword>
<dbReference type="Gene3D" id="3.40.50.300">
    <property type="entry name" value="P-loop containing nucleotide triphosphate hydrolases"/>
    <property type="match status" value="1"/>
</dbReference>
<organism evidence="12 13">
    <name type="scientific">Candidatus Magasanikbacteria bacterium RIFCSPHIGHO2_02_FULL_41_13</name>
    <dbReference type="NCBI Taxonomy" id="1798676"/>
    <lineage>
        <taxon>Bacteria</taxon>
        <taxon>Candidatus Magasanikiibacteriota</taxon>
    </lineage>
</organism>
<keyword evidence="4" id="KW-0479">Metal-binding</keyword>
<reference evidence="12 13" key="1">
    <citation type="journal article" date="2016" name="Nat. Commun.">
        <title>Thousands of microbial genomes shed light on interconnected biogeochemical processes in an aquifer system.</title>
        <authorList>
            <person name="Anantharaman K."/>
            <person name="Brown C.T."/>
            <person name="Hug L.A."/>
            <person name="Sharon I."/>
            <person name="Castelle C.J."/>
            <person name="Probst A.J."/>
            <person name="Thomas B.C."/>
            <person name="Singh A."/>
            <person name="Wilkins M.J."/>
            <person name="Karaoz U."/>
            <person name="Brodie E.L."/>
            <person name="Williams K.H."/>
            <person name="Hubbard S.S."/>
            <person name="Banfield J.F."/>
        </authorList>
    </citation>
    <scope>NUCLEOTIDE SEQUENCE [LARGE SCALE GENOMIC DNA]</scope>
</reference>
<accession>A0A1F6M779</accession>
<dbReference type="GO" id="GO:0000917">
    <property type="term" value="P:division septum assembly"/>
    <property type="evidence" value="ECO:0007669"/>
    <property type="project" value="UniProtKB-KW"/>
</dbReference>
<dbReference type="GO" id="GO:0005525">
    <property type="term" value="F:GTP binding"/>
    <property type="evidence" value="ECO:0007669"/>
    <property type="project" value="UniProtKB-UniRule"/>
</dbReference>
<comment type="caution">
    <text evidence="12">The sequence shown here is derived from an EMBL/GenBank/DDBJ whole genome shotgun (WGS) entry which is preliminary data.</text>
</comment>
<dbReference type="PANTHER" id="PTHR11649:SF13">
    <property type="entry name" value="ENGB-TYPE G DOMAIN-CONTAINING PROTEIN"/>
    <property type="match status" value="1"/>
</dbReference>
<evidence type="ECO:0000256" key="5">
    <source>
        <dbReference type="ARBA" id="ARBA00022741"/>
    </source>
</evidence>
<dbReference type="STRING" id="1798676.A3B90_03095"/>
<dbReference type="GO" id="GO:0046872">
    <property type="term" value="F:metal ion binding"/>
    <property type="evidence" value="ECO:0007669"/>
    <property type="project" value="UniProtKB-KW"/>
</dbReference>
<dbReference type="PANTHER" id="PTHR11649">
    <property type="entry name" value="MSS1/TRME-RELATED GTP-BINDING PROTEIN"/>
    <property type="match status" value="1"/>
</dbReference>
<evidence type="ECO:0000256" key="4">
    <source>
        <dbReference type="ARBA" id="ARBA00022723"/>
    </source>
</evidence>
<evidence type="ECO:0000256" key="3">
    <source>
        <dbReference type="ARBA" id="ARBA00022618"/>
    </source>
</evidence>
<protein>
    <recommendedName>
        <fullName evidence="10">Probable GTP-binding protein EngB</fullName>
    </recommendedName>
</protein>
<dbReference type="Pfam" id="PF01926">
    <property type="entry name" value="MMR_HSR1"/>
    <property type="match status" value="1"/>
</dbReference>
<evidence type="ECO:0000313" key="12">
    <source>
        <dbReference type="EMBL" id="OGH67408.1"/>
    </source>
</evidence>
<dbReference type="AlphaFoldDB" id="A0A1F6M779"/>
<comment type="cofactor">
    <cofactor evidence="1">
        <name>Mg(2+)</name>
        <dbReference type="ChEBI" id="CHEBI:18420"/>
    </cofactor>
</comment>
<evidence type="ECO:0000256" key="2">
    <source>
        <dbReference type="ARBA" id="ARBA00009638"/>
    </source>
</evidence>
<evidence type="ECO:0000256" key="9">
    <source>
        <dbReference type="ARBA" id="ARBA00023306"/>
    </source>
</evidence>
<comment type="similarity">
    <text evidence="2 10">Belongs to the TRAFAC class TrmE-Era-EngA-EngB-Septin-like GTPase superfamily. EngB GTPase family.</text>
</comment>
<dbReference type="InterPro" id="IPR027417">
    <property type="entry name" value="P-loop_NTPase"/>
</dbReference>
<evidence type="ECO:0000256" key="7">
    <source>
        <dbReference type="ARBA" id="ARBA00023134"/>
    </source>
</evidence>
<dbReference type="InterPro" id="IPR006073">
    <property type="entry name" value="GTP-bd"/>
</dbReference>
<keyword evidence="8 10" id="KW-0717">Septation</keyword>
<dbReference type="NCBIfam" id="TIGR03598">
    <property type="entry name" value="GTPase_YsxC"/>
    <property type="match status" value="1"/>
</dbReference>
<keyword evidence="3 10" id="KW-0132">Cell division</keyword>
<sequence length="190" mass="21377">MSNIRSAQFIKGAVGNDSMLENGIAQVAFIGRSNAGKSSLINALTNQKNLAITSSYPGRTQEMNIFFINKALYFVDLPGYGFVRISPSVREKLQKMIDWYFFRSEYKQKYVVLIIDAKLGPTDLDMDMLYRLEAGQKNIIIVANKIDKLKKSEYEKQIADIQFRVGNHILMPCSAEKKIGVGDLAALLLK</sequence>
<dbReference type="PROSITE" id="PS51706">
    <property type="entry name" value="G_ENGB"/>
    <property type="match status" value="1"/>
</dbReference>
<evidence type="ECO:0000259" key="11">
    <source>
        <dbReference type="PROSITE" id="PS51706"/>
    </source>
</evidence>
<keyword evidence="5 10" id="KW-0547">Nucleotide-binding</keyword>
<keyword evidence="7 10" id="KW-0342">GTP-binding</keyword>
<dbReference type="CDD" id="cd01876">
    <property type="entry name" value="YihA_EngB"/>
    <property type="match status" value="1"/>
</dbReference>
<dbReference type="InterPro" id="IPR030393">
    <property type="entry name" value="G_ENGB_dom"/>
</dbReference>
<dbReference type="EMBL" id="MFPX01000001">
    <property type="protein sequence ID" value="OGH67408.1"/>
    <property type="molecule type" value="Genomic_DNA"/>
</dbReference>
<gene>
    <name evidence="10" type="primary">engB</name>
    <name evidence="12" type="ORF">A3B90_03095</name>
</gene>
<dbReference type="SUPFAM" id="SSF52540">
    <property type="entry name" value="P-loop containing nucleoside triphosphate hydrolases"/>
    <property type="match status" value="1"/>
</dbReference>
<dbReference type="Proteomes" id="UP000178742">
    <property type="component" value="Unassembled WGS sequence"/>
</dbReference>
<dbReference type="InterPro" id="IPR019987">
    <property type="entry name" value="GTP-bd_ribosome_bio_YsxC"/>
</dbReference>
<evidence type="ECO:0000256" key="1">
    <source>
        <dbReference type="ARBA" id="ARBA00001946"/>
    </source>
</evidence>
<name>A0A1F6M779_9BACT</name>
<comment type="function">
    <text evidence="10">Necessary for normal cell division and for the maintenance of normal septation.</text>
</comment>
<evidence type="ECO:0000256" key="10">
    <source>
        <dbReference type="HAMAP-Rule" id="MF_00321"/>
    </source>
</evidence>
<proteinExistence type="inferred from homology"/>
<feature type="domain" description="EngB-type G" evidence="11">
    <location>
        <begin position="23"/>
        <end position="190"/>
    </location>
</feature>
<evidence type="ECO:0000256" key="6">
    <source>
        <dbReference type="ARBA" id="ARBA00022842"/>
    </source>
</evidence>
<evidence type="ECO:0000313" key="13">
    <source>
        <dbReference type="Proteomes" id="UP000178742"/>
    </source>
</evidence>